<proteinExistence type="predicted"/>
<dbReference type="EMBL" id="CP049056">
    <property type="protein sequence ID" value="QIE56179.1"/>
    <property type="molecule type" value="Genomic_DNA"/>
</dbReference>
<name>A0A7L5C2S7_9RHOB</name>
<dbReference type="SUPFAM" id="SSF53756">
    <property type="entry name" value="UDP-Glycosyltransferase/glycogen phosphorylase"/>
    <property type="match status" value="1"/>
</dbReference>
<keyword evidence="1" id="KW-0808">Transferase</keyword>
<dbReference type="Proteomes" id="UP000503336">
    <property type="component" value="Chromosome"/>
</dbReference>
<accession>A0A7L5C2S7</accession>
<sequence length="333" mass="36666">MHILMVLAGDARKASSRVRGYWIAEALENRGHEVTIRQTDRRTQYPTLLADIFRADVVVFQKKYGRYDILAARICRLLGKRFFFDIDDAPSRVLSSAAGRRAGKMMALSHGVLAGSEALVELSRRSQKAVHHFPSGIRLENYRPTQPADQRPVCLGWIGNGAHYADDLTNILAKPLSRLGARQPIRFRLVGACGVRRLYDVFGALEGVTIDFIDQIDWSSPDAVADAVEPFDIGLYPLSPGPFNEYKCAFKALEYMGCALPVVASGVGANAALVEDGETGFLCETAEDWEAALGRLSNDPELRARLGREGRRKAENDYSVSSLAAQLEAILLP</sequence>
<evidence type="ECO:0000313" key="2">
    <source>
        <dbReference type="Proteomes" id="UP000503336"/>
    </source>
</evidence>
<dbReference type="KEGG" id="hdh:G5B40_12330"/>
<reference evidence="1 2" key="1">
    <citation type="submission" date="2020-02" db="EMBL/GenBank/DDBJ databases">
        <title>complete genome sequence of Rhodobacteraceae bacterium.</title>
        <authorList>
            <person name="Park J."/>
            <person name="Kim Y.-S."/>
            <person name="Kim K.-H."/>
        </authorList>
    </citation>
    <scope>NUCLEOTIDE SEQUENCE [LARGE SCALE GENOMIC DNA]</scope>
    <source>
        <strain evidence="1 2">RR4-56</strain>
    </source>
</reference>
<dbReference type="AlphaFoldDB" id="A0A7L5C2S7"/>
<keyword evidence="2" id="KW-1185">Reference proteome</keyword>
<dbReference type="Pfam" id="PF13692">
    <property type="entry name" value="Glyco_trans_1_4"/>
    <property type="match status" value="1"/>
</dbReference>
<evidence type="ECO:0000313" key="1">
    <source>
        <dbReference type="EMBL" id="QIE56179.1"/>
    </source>
</evidence>
<dbReference type="PANTHER" id="PTHR12526">
    <property type="entry name" value="GLYCOSYLTRANSFERASE"/>
    <property type="match status" value="1"/>
</dbReference>
<dbReference type="RefSeq" id="WP_165099068.1">
    <property type="nucleotide sequence ID" value="NZ_CP049056.1"/>
</dbReference>
<organism evidence="1 2">
    <name type="scientific">Pikeienuella piscinae</name>
    <dbReference type="NCBI Taxonomy" id="2748098"/>
    <lineage>
        <taxon>Bacteria</taxon>
        <taxon>Pseudomonadati</taxon>
        <taxon>Pseudomonadota</taxon>
        <taxon>Alphaproteobacteria</taxon>
        <taxon>Rhodobacterales</taxon>
        <taxon>Paracoccaceae</taxon>
        <taxon>Pikeienuella</taxon>
    </lineage>
</organism>
<gene>
    <name evidence="1" type="ORF">G5B40_12330</name>
</gene>
<dbReference type="Gene3D" id="3.40.50.2000">
    <property type="entry name" value="Glycogen Phosphorylase B"/>
    <property type="match status" value="1"/>
</dbReference>
<protein>
    <submittedName>
        <fullName evidence="1">Glycosyltransferase family 4 protein</fullName>
    </submittedName>
</protein>
<dbReference type="GO" id="GO:0016740">
    <property type="term" value="F:transferase activity"/>
    <property type="evidence" value="ECO:0007669"/>
    <property type="project" value="UniProtKB-KW"/>
</dbReference>